<protein>
    <recommendedName>
        <fullName evidence="6">Protein kinase domain-containing protein</fullName>
    </recommendedName>
</protein>
<dbReference type="Gene3D" id="1.10.510.10">
    <property type="entry name" value="Transferase(Phosphotransferase) domain 1"/>
    <property type="match status" value="1"/>
</dbReference>
<name>F8P762_SERL9</name>
<dbReference type="PROSITE" id="PS50011">
    <property type="entry name" value="PROTEIN_KINASE_DOM"/>
    <property type="match status" value="1"/>
</dbReference>
<dbReference type="InterPro" id="IPR000719">
    <property type="entry name" value="Prot_kinase_dom"/>
</dbReference>
<dbReference type="KEGG" id="sla:SERLADRAFT_398861"/>
<dbReference type="InterPro" id="IPR011009">
    <property type="entry name" value="Kinase-like_dom_sf"/>
</dbReference>
<dbReference type="Pfam" id="PF00069">
    <property type="entry name" value="Pkinase"/>
    <property type="match status" value="1"/>
</dbReference>
<evidence type="ECO:0000256" key="5">
    <source>
        <dbReference type="SAM" id="MobiDB-lite"/>
    </source>
</evidence>
<reference evidence="7" key="1">
    <citation type="submission" date="2011-04" db="EMBL/GenBank/DDBJ databases">
        <title>Evolution of plant cell wall degrading machinery underlies the functional diversity of forest fungi.</title>
        <authorList>
            <consortium name="US DOE Joint Genome Institute (JGI-PGF)"/>
            <person name="Eastwood D.C."/>
            <person name="Floudas D."/>
            <person name="Binder M."/>
            <person name="Majcherczyk A."/>
            <person name="Schneider P."/>
            <person name="Aerts A."/>
            <person name="Asiegbu F.O."/>
            <person name="Baker S.E."/>
            <person name="Barry K."/>
            <person name="Bendiksby M."/>
            <person name="Blumentritt M."/>
            <person name="Coutinho P.M."/>
            <person name="Cullen D."/>
            <person name="Cullen D."/>
            <person name="Gathman A."/>
            <person name="Goodell B."/>
            <person name="Henrissat B."/>
            <person name="Ihrmark K."/>
            <person name="Kauserud H."/>
            <person name="Kohler A."/>
            <person name="LaButti K."/>
            <person name="Lapidus A."/>
            <person name="Lavin J.L."/>
            <person name="Lee Y.-H."/>
            <person name="Lindquist E."/>
            <person name="Lilly W."/>
            <person name="Lucas S."/>
            <person name="Morin E."/>
            <person name="Murat C."/>
            <person name="Oguiza J.A."/>
            <person name="Park J."/>
            <person name="Pisabarro A.G."/>
            <person name="Riley R."/>
            <person name="Rosling A."/>
            <person name="Salamov A."/>
            <person name="Schmidt O."/>
            <person name="Schmutz J."/>
            <person name="Skrede I."/>
            <person name="Stenlid J."/>
            <person name="Wiebenga A."/>
            <person name="Xie X."/>
            <person name="Kues U."/>
            <person name="Hibbett D.S."/>
            <person name="Hoffmeister D."/>
            <person name="Hogberg N."/>
            <person name="Martin F."/>
            <person name="Grigoriev I.V."/>
            <person name="Watkinson S.C."/>
        </authorList>
    </citation>
    <scope>NUCLEOTIDE SEQUENCE</scope>
    <source>
        <strain evidence="7">S7.9</strain>
    </source>
</reference>
<dbReference type="PANTHER" id="PTHR48016">
    <property type="entry name" value="MAP KINASE KINASE KINASE SSK2-RELATED-RELATED"/>
    <property type="match status" value="1"/>
</dbReference>
<feature type="compositionally biased region" description="Polar residues" evidence="5">
    <location>
        <begin position="1"/>
        <end position="12"/>
    </location>
</feature>
<dbReference type="SUPFAM" id="SSF56112">
    <property type="entry name" value="Protein kinase-like (PK-like)"/>
    <property type="match status" value="1"/>
</dbReference>
<dbReference type="AlphaFoldDB" id="F8P762"/>
<organism>
    <name type="scientific">Serpula lacrymans var. lacrymans (strain S7.9)</name>
    <name type="common">Dry rot fungus</name>
    <dbReference type="NCBI Taxonomy" id="578457"/>
    <lineage>
        <taxon>Eukaryota</taxon>
        <taxon>Fungi</taxon>
        <taxon>Dikarya</taxon>
        <taxon>Basidiomycota</taxon>
        <taxon>Agaricomycotina</taxon>
        <taxon>Agaricomycetes</taxon>
        <taxon>Agaricomycetidae</taxon>
        <taxon>Boletales</taxon>
        <taxon>Coniophorineae</taxon>
        <taxon>Serpulaceae</taxon>
        <taxon>Serpula</taxon>
    </lineage>
</organism>
<dbReference type="GO" id="GO:0005524">
    <property type="term" value="F:ATP binding"/>
    <property type="evidence" value="ECO:0007669"/>
    <property type="project" value="UniProtKB-KW"/>
</dbReference>
<dbReference type="RefSeq" id="XP_007322235.1">
    <property type="nucleotide sequence ID" value="XM_007322173.1"/>
</dbReference>
<dbReference type="GO" id="GO:0004672">
    <property type="term" value="F:protein kinase activity"/>
    <property type="evidence" value="ECO:0007669"/>
    <property type="project" value="InterPro"/>
</dbReference>
<feature type="domain" description="Protein kinase" evidence="6">
    <location>
        <begin position="87"/>
        <end position="344"/>
    </location>
</feature>
<feature type="region of interest" description="Disordered" evidence="5">
    <location>
        <begin position="1"/>
        <end position="46"/>
    </location>
</feature>
<evidence type="ECO:0000256" key="3">
    <source>
        <dbReference type="ARBA" id="ARBA00022777"/>
    </source>
</evidence>
<dbReference type="Proteomes" id="UP000008064">
    <property type="component" value="Unassembled WGS sequence"/>
</dbReference>
<evidence type="ECO:0000256" key="4">
    <source>
        <dbReference type="ARBA" id="ARBA00022840"/>
    </source>
</evidence>
<evidence type="ECO:0000256" key="1">
    <source>
        <dbReference type="ARBA" id="ARBA00022679"/>
    </source>
</evidence>
<evidence type="ECO:0000256" key="2">
    <source>
        <dbReference type="ARBA" id="ARBA00022741"/>
    </source>
</evidence>
<dbReference type="InterPro" id="IPR050538">
    <property type="entry name" value="MAP_kinase_kinase_kinase"/>
</dbReference>
<dbReference type="PANTHER" id="PTHR48016:SF48">
    <property type="entry name" value="SERINE_THREONINE-PROTEIN KINASE BCK1_SLK1_SSP31"/>
    <property type="match status" value="1"/>
</dbReference>
<sequence>MSLSNIQRTKSSPGVKKPIRVVSDEHRKRNPYVSRAGPPSSTTSRTRTVKLWGNTTEQAMALQEPDEISGAPQNLPSDLSIKSVPKWIRGELIGKGPHGSVHLVLNAKTGEMIVSKRVDIPSKVHQNHLTQAMRLECETILCLHHPHIVNYFDIAFEESPSVLHIIQEYIPGGSIGSCLRQHGALKEDLSKSFTAQILEGLEHLHSVNIIHRGLKADNVLVETNGVCKISDIGISRYLDDFTDGIAAATVFWMAPEVVAKRDYDSKCDIWSAGCVAVEMWTGQRPWGDEDSNAVLINLCNMKTSPHIPEDIALSHLANSFKDLCFKVDPSCRPSAAQLRGHPYLALPQDWVFVDFKQEDSIAS</sequence>
<dbReference type="GO" id="GO:0000165">
    <property type="term" value="P:MAPK cascade"/>
    <property type="evidence" value="ECO:0007669"/>
    <property type="project" value="UniProtKB-ARBA"/>
</dbReference>
<dbReference type="HOGENOM" id="CLU_000288_63_23_1"/>
<dbReference type="GeneID" id="18811919"/>
<accession>F8P762</accession>
<proteinExistence type="predicted"/>
<evidence type="ECO:0000259" key="6">
    <source>
        <dbReference type="PROSITE" id="PS50011"/>
    </source>
</evidence>
<keyword evidence="2" id="KW-0547">Nucleotide-binding</keyword>
<dbReference type="OrthoDB" id="8693905at2759"/>
<evidence type="ECO:0000313" key="7">
    <source>
        <dbReference type="EMBL" id="EGO21278.1"/>
    </source>
</evidence>
<dbReference type="EMBL" id="GL945439">
    <property type="protein sequence ID" value="EGO21278.1"/>
    <property type="molecule type" value="Genomic_DNA"/>
</dbReference>
<gene>
    <name evidence="7" type="ORF">SERLADRAFT_398861</name>
</gene>
<keyword evidence="4" id="KW-0067">ATP-binding</keyword>
<keyword evidence="1" id="KW-0808">Transferase</keyword>
<keyword evidence="3" id="KW-0418">Kinase</keyword>